<keyword evidence="7" id="KW-1185">Reference proteome</keyword>
<evidence type="ECO:0000259" key="5">
    <source>
        <dbReference type="SMART" id="SM00872"/>
    </source>
</evidence>
<evidence type="ECO:0000313" key="6">
    <source>
        <dbReference type="EMBL" id="MFC4386644.1"/>
    </source>
</evidence>
<dbReference type="InterPro" id="IPR041509">
    <property type="entry name" value="GH38_beta-1"/>
</dbReference>
<comment type="caution">
    <text evidence="6">The sequence shown here is derived from an EMBL/GenBank/DDBJ whole genome shotgun (WGS) entry which is preliminary data.</text>
</comment>
<dbReference type="Pfam" id="PF18438">
    <property type="entry name" value="Glyco_hydro_38"/>
    <property type="match status" value="1"/>
</dbReference>
<dbReference type="CDD" id="cd10814">
    <property type="entry name" value="GH38N_AMII_SpGH38_like"/>
    <property type="match status" value="1"/>
</dbReference>
<dbReference type="InterPro" id="IPR011330">
    <property type="entry name" value="Glyco_hydro/deAcase_b/a-brl"/>
</dbReference>
<dbReference type="Gene3D" id="2.60.40.2220">
    <property type="match status" value="1"/>
</dbReference>
<dbReference type="Gene3D" id="3.20.110.10">
    <property type="entry name" value="Glycoside hydrolase 38, N terminal domain"/>
    <property type="match status" value="1"/>
</dbReference>
<dbReference type="InterPro" id="IPR000602">
    <property type="entry name" value="Glyco_hydro_38_N"/>
</dbReference>
<keyword evidence="2" id="KW-0479">Metal-binding</keyword>
<keyword evidence="4" id="KW-0326">Glycosidase</keyword>
<evidence type="ECO:0000256" key="1">
    <source>
        <dbReference type="ARBA" id="ARBA00009792"/>
    </source>
</evidence>
<dbReference type="RefSeq" id="WP_390195416.1">
    <property type="nucleotide sequence ID" value="NZ_JBHSDV010000001.1"/>
</dbReference>
<protein>
    <submittedName>
        <fullName evidence="6">Alpha-mannosidase</fullName>
    </submittedName>
</protein>
<evidence type="ECO:0000256" key="2">
    <source>
        <dbReference type="ARBA" id="ARBA00022723"/>
    </source>
</evidence>
<dbReference type="PANTHER" id="PTHR46017">
    <property type="entry name" value="ALPHA-MANNOSIDASE 2C1"/>
    <property type="match status" value="1"/>
</dbReference>
<evidence type="ECO:0000313" key="7">
    <source>
        <dbReference type="Proteomes" id="UP001595880"/>
    </source>
</evidence>
<dbReference type="InterPro" id="IPR011682">
    <property type="entry name" value="Glyco_hydro_38_C"/>
</dbReference>
<dbReference type="InterPro" id="IPR037094">
    <property type="entry name" value="Glyco_hydro_38_cen_sf"/>
</dbReference>
<dbReference type="Pfam" id="PF07748">
    <property type="entry name" value="Glyco_hydro_38C"/>
    <property type="match status" value="1"/>
</dbReference>
<comment type="similarity">
    <text evidence="1">Belongs to the glycosyl hydrolase 38 family.</text>
</comment>
<dbReference type="Gene3D" id="1.20.1270.50">
    <property type="entry name" value="Glycoside hydrolase family 38, central domain"/>
    <property type="match status" value="1"/>
</dbReference>
<dbReference type="EMBL" id="JBHSDV010000001">
    <property type="protein sequence ID" value="MFC4386644.1"/>
    <property type="molecule type" value="Genomic_DNA"/>
</dbReference>
<name>A0ABV8VSI2_9BACI</name>
<feature type="domain" description="Glycoside hydrolase family 38 central" evidence="5">
    <location>
        <begin position="300"/>
        <end position="373"/>
    </location>
</feature>
<accession>A0ABV8VSI2</accession>
<dbReference type="Gene3D" id="2.70.98.30">
    <property type="entry name" value="Golgi alpha-mannosidase II, domain 4"/>
    <property type="match status" value="1"/>
</dbReference>
<dbReference type="InterPro" id="IPR011013">
    <property type="entry name" value="Gal_mutarotase_sf_dom"/>
</dbReference>
<dbReference type="InterPro" id="IPR028995">
    <property type="entry name" value="Glyco_hydro_57/38_cen_sf"/>
</dbReference>
<dbReference type="PANTHER" id="PTHR46017:SF2">
    <property type="entry name" value="MANNOSYLGLYCERATE HYDROLASE"/>
    <property type="match status" value="1"/>
</dbReference>
<dbReference type="SUPFAM" id="SSF88688">
    <property type="entry name" value="Families 57/38 glycoside transferase middle domain"/>
    <property type="match status" value="1"/>
</dbReference>
<dbReference type="Proteomes" id="UP001595880">
    <property type="component" value="Unassembled WGS sequence"/>
</dbReference>
<dbReference type="InterPro" id="IPR015341">
    <property type="entry name" value="Glyco_hydro_38_cen"/>
</dbReference>
<dbReference type="InterPro" id="IPR027291">
    <property type="entry name" value="Glyco_hydro_38_N_sf"/>
</dbReference>
<dbReference type="SUPFAM" id="SSF88713">
    <property type="entry name" value="Glycoside hydrolase/deacetylase"/>
    <property type="match status" value="1"/>
</dbReference>
<dbReference type="Gene3D" id="2.60.40.2210">
    <property type="match status" value="1"/>
</dbReference>
<organism evidence="6 7">
    <name type="scientific">Gracilibacillus marinus</name>
    <dbReference type="NCBI Taxonomy" id="630535"/>
    <lineage>
        <taxon>Bacteria</taxon>
        <taxon>Bacillati</taxon>
        <taxon>Bacillota</taxon>
        <taxon>Bacilli</taxon>
        <taxon>Bacillales</taxon>
        <taxon>Bacillaceae</taxon>
        <taxon>Gracilibacillus</taxon>
    </lineage>
</organism>
<reference evidence="7" key="1">
    <citation type="journal article" date="2019" name="Int. J. Syst. Evol. Microbiol.">
        <title>The Global Catalogue of Microorganisms (GCM) 10K type strain sequencing project: providing services to taxonomists for standard genome sequencing and annotation.</title>
        <authorList>
            <consortium name="The Broad Institute Genomics Platform"/>
            <consortium name="The Broad Institute Genome Sequencing Center for Infectious Disease"/>
            <person name="Wu L."/>
            <person name="Ma J."/>
        </authorList>
    </citation>
    <scope>NUCLEOTIDE SEQUENCE [LARGE SCALE GENOMIC DNA]</scope>
    <source>
        <strain evidence="7">KACC 14058</strain>
    </source>
</reference>
<dbReference type="Pfam" id="PF01074">
    <property type="entry name" value="Glyco_hydro_38N"/>
    <property type="match status" value="1"/>
</dbReference>
<dbReference type="SUPFAM" id="SSF74650">
    <property type="entry name" value="Galactose mutarotase-like"/>
    <property type="match status" value="1"/>
</dbReference>
<keyword evidence="3" id="KW-0378">Hydrolase</keyword>
<dbReference type="SMART" id="SM00872">
    <property type="entry name" value="Alpha-mann_mid"/>
    <property type="match status" value="1"/>
</dbReference>
<sequence>MSNQKKTIHIISHTHWDREWYLPYEKHHYLLIEFMDQLIDTLDNDPQFKSFHLDGQTIILDDYLQVRPEKKDKIKQLIEDGRIHVGPWYVLQDEFLTSSESNIRNLQYGMKDAAKWGNVSKIGYFPDSFGNMGQAPQILAQAGIKHAAFGRGVKPTGFNNLVSEAASYESPYSEMRWQAPDGSEVTGILFANWYCNGNEIPVEKDAAKKYWDGHIEAMETYAASNHLLMLNGCDHQPVQTDLSAAIQVAEELYPEYRFVHSNFNEYVEALDDQLSTQDLKEVKGELRSQHTDGWGTLVNTASSRVYLKQMNQEVQTLLEKEVEPLATFGYLLGEKYDKDILEYAWKTLMQNHPHDSICGCSVDEVHREMVTRFEKSKHMAESYKQETLKKLGAKIDSSVFTNYGENVLPFVVFNTTGRDKTGVVTMEVDFTKSYFADGVNRKAIENFSLEEYCLVDADGKEYAYQLEDVEVVFDYDLPKHQFRQPYLAKRAKVTFEAMDIPALSHATFAFVMTKKKEVAEEKIATEQNVMENQKLRVEIQDNGSLTILDKETNESFTNLLLYEDTGDIGNEYMYKGANDDLPITTENVAAQIELIENTSFRATYLITHQFEIPESAEALLDKEQKELVWFTARQAKRAKKTVLFTIQTKVSLDRNGTGVEVDVQYENHAKDHRLRVLFPTQIQSNAHEADAIFEVATRPNQPAKEWTNPDYSQHQQAFVSMHDENRGLLIANKGLNEYEVLRDDANTIAITLLRATGELGDWGYFPTPEAQCLGKQTASFKIYPYRGEACKTSVYQQAYQYQVPFSTIQIPVQNGEVACDYQYVSYMTTDNIVQSSLKVGTKTDDIFLRFFNVTDEKEIIEMAPQPFIEVIYESNVIEEKVKMFLNTNKIDLQKYEIKSIGCIPNRKKES</sequence>
<gene>
    <name evidence="6" type="ORF">ACFOZ1_02365</name>
</gene>
<dbReference type="Pfam" id="PF09261">
    <property type="entry name" value="Alpha-mann_mid"/>
    <property type="match status" value="1"/>
</dbReference>
<evidence type="ECO:0000256" key="4">
    <source>
        <dbReference type="ARBA" id="ARBA00023295"/>
    </source>
</evidence>
<dbReference type="InterPro" id="IPR041147">
    <property type="entry name" value="GH38_C"/>
</dbReference>
<dbReference type="Pfam" id="PF17677">
    <property type="entry name" value="Glyco_hydro38C2"/>
    <property type="match status" value="1"/>
</dbReference>
<evidence type="ECO:0000256" key="3">
    <source>
        <dbReference type="ARBA" id="ARBA00022801"/>
    </source>
</evidence>
<proteinExistence type="inferred from homology"/>